<dbReference type="Gene3D" id="3.30.200.20">
    <property type="entry name" value="Phosphorylase Kinase, domain 1"/>
    <property type="match status" value="1"/>
</dbReference>
<evidence type="ECO:0000256" key="9">
    <source>
        <dbReference type="PIRSR" id="PIRSR000615-2"/>
    </source>
</evidence>
<feature type="binding site" evidence="10">
    <location>
        <position position="495"/>
    </location>
    <ligand>
        <name>Mg(2+)</name>
        <dbReference type="ChEBI" id="CHEBI:18420"/>
    </ligand>
</feature>
<dbReference type="InterPro" id="IPR001245">
    <property type="entry name" value="Ser-Thr/Tyr_kinase_cat_dom"/>
</dbReference>
<dbReference type="Proteomes" id="UP001159428">
    <property type="component" value="Unassembled WGS sequence"/>
</dbReference>
<proteinExistence type="predicted"/>
<dbReference type="SMART" id="SM00219">
    <property type="entry name" value="TyrKc"/>
    <property type="match status" value="1"/>
</dbReference>
<dbReference type="InterPro" id="IPR008266">
    <property type="entry name" value="Tyr_kinase_AS"/>
</dbReference>
<dbReference type="PROSITE" id="PS50011">
    <property type="entry name" value="PROTEIN_KINASE_DOM"/>
    <property type="match status" value="1"/>
</dbReference>
<keyword evidence="15" id="KW-1185">Reference proteome</keyword>
<feature type="binding site" evidence="9 11">
    <location>
        <position position="381"/>
    </location>
    <ligand>
        <name>ATP</name>
        <dbReference type="ChEBI" id="CHEBI:30616"/>
    </ligand>
</feature>
<organism evidence="14 15">
    <name type="scientific">Pocillopora meandrina</name>
    <dbReference type="NCBI Taxonomy" id="46732"/>
    <lineage>
        <taxon>Eukaryota</taxon>
        <taxon>Metazoa</taxon>
        <taxon>Cnidaria</taxon>
        <taxon>Anthozoa</taxon>
        <taxon>Hexacorallia</taxon>
        <taxon>Scleractinia</taxon>
        <taxon>Astrocoeniina</taxon>
        <taxon>Pocilloporidae</taxon>
        <taxon>Pocillopora</taxon>
    </lineage>
</organism>
<comment type="caution">
    <text evidence="14">The sequence shown here is derived from an EMBL/GenBank/DDBJ whole genome shotgun (WGS) entry which is preliminary data.</text>
</comment>
<dbReference type="InterPro" id="IPR020635">
    <property type="entry name" value="Tyr_kinase_cat_dom"/>
</dbReference>
<evidence type="ECO:0000256" key="5">
    <source>
        <dbReference type="ARBA" id="ARBA00022840"/>
    </source>
</evidence>
<dbReference type="Gene3D" id="1.10.510.10">
    <property type="entry name" value="Transferase(Phosphotransferase) domain 1"/>
    <property type="match status" value="1"/>
</dbReference>
<dbReference type="GO" id="GO:0007169">
    <property type="term" value="P:cell surface receptor protein tyrosine kinase signaling pathway"/>
    <property type="evidence" value="ECO:0007669"/>
    <property type="project" value="TreeGrafter"/>
</dbReference>
<evidence type="ECO:0000313" key="14">
    <source>
        <dbReference type="EMBL" id="CAH3169857.1"/>
    </source>
</evidence>
<evidence type="ECO:0000256" key="11">
    <source>
        <dbReference type="PROSITE-ProRule" id="PRU10141"/>
    </source>
</evidence>
<name>A0AAU9Y7W9_9CNID</name>
<keyword evidence="2" id="KW-0808">Transferase</keyword>
<reference evidence="14 15" key="1">
    <citation type="submission" date="2022-05" db="EMBL/GenBank/DDBJ databases">
        <authorList>
            <consortium name="Genoscope - CEA"/>
            <person name="William W."/>
        </authorList>
    </citation>
    <scope>NUCLEOTIDE SEQUENCE [LARGE SCALE GENOMIC DNA]</scope>
</reference>
<dbReference type="PROSITE" id="PS00109">
    <property type="entry name" value="PROTEIN_KINASE_TYR"/>
    <property type="match status" value="1"/>
</dbReference>
<evidence type="ECO:0000256" key="6">
    <source>
        <dbReference type="ARBA" id="ARBA00023137"/>
    </source>
</evidence>
<evidence type="ECO:0000259" key="13">
    <source>
        <dbReference type="PROSITE" id="PS50011"/>
    </source>
</evidence>
<dbReference type="SUPFAM" id="SSF56112">
    <property type="entry name" value="Protein kinase-like (PK-like)"/>
    <property type="match status" value="1"/>
</dbReference>
<dbReference type="GO" id="GO:0005524">
    <property type="term" value="F:ATP binding"/>
    <property type="evidence" value="ECO:0007669"/>
    <property type="project" value="UniProtKB-UniRule"/>
</dbReference>
<keyword evidence="5 9" id="KW-0067">ATP-binding</keyword>
<dbReference type="InterPro" id="IPR011009">
    <property type="entry name" value="Kinase-like_dom_sf"/>
</dbReference>
<feature type="non-terminal residue" evidence="14">
    <location>
        <position position="1"/>
    </location>
</feature>
<keyword evidence="6" id="KW-0829">Tyrosine-protein kinase</keyword>
<dbReference type="InterPro" id="IPR017441">
    <property type="entry name" value="Protein_kinase_ATP_BS"/>
</dbReference>
<keyword evidence="4" id="KW-0418">Kinase</keyword>
<protein>
    <recommendedName>
        <fullName evidence="13">Protein kinase domain-containing protein</fullName>
    </recommendedName>
</protein>
<keyword evidence="10" id="KW-0479">Metal-binding</keyword>
<dbReference type="PROSITE" id="PS00107">
    <property type="entry name" value="PROTEIN_KINASE_ATP"/>
    <property type="match status" value="1"/>
</dbReference>
<dbReference type="PRINTS" id="PR00109">
    <property type="entry name" value="TYRKINASE"/>
</dbReference>
<dbReference type="GO" id="GO:0043235">
    <property type="term" value="C:receptor complex"/>
    <property type="evidence" value="ECO:0007669"/>
    <property type="project" value="TreeGrafter"/>
</dbReference>
<evidence type="ECO:0000256" key="3">
    <source>
        <dbReference type="ARBA" id="ARBA00022741"/>
    </source>
</evidence>
<dbReference type="InterPro" id="IPR000719">
    <property type="entry name" value="Prot_kinase_dom"/>
</dbReference>
<dbReference type="FunFam" id="1.10.510.10:FF:000554">
    <property type="entry name" value="Predicted protein"/>
    <property type="match status" value="1"/>
</dbReference>
<accession>A0AAU9Y7W9</accession>
<feature type="binding site" evidence="10">
    <location>
        <position position="508"/>
    </location>
    <ligand>
        <name>Mg(2+)</name>
        <dbReference type="ChEBI" id="CHEBI:18420"/>
    </ligand>
</feature>
<dbReference type="PANTHER" id="PTHR24416">
    <property type="entry name" value="TYROSINE-PROTEIN KINASE RECEPTOR"/>
    <property type="match status" value="1"/>
</dbReference>
<comment type="catalytic activity">
    <reaction evidence="7">
        <text>L-tyrosyl-[protein] + ATP = O-phospho-L-tyrosyl-[protein] + ADP + H(+)</text>
        <dbReference type="Rhea" id="RHEA:10596"/>
        <dbReference type="Rhea" id="RHEA-COMP:10136"/>
        <dbReference type="Rhea" id="RHEA-COMP:20101"/>
        <dbReference type="ChEBI" id="CHEBI:15378"/>
        <dbReference type="ChEBI" id="CHEBI:30616"/>
        <dbReference type="ChEBI" id="CHEBI:46858"/>
        <dbReference type="ChEBI" id="CHEBI:61978"/>
        <dbReference type="ChEBI" id="CHEBI:456216"/>
        <dbReference type="EC" id="2.7.10.1"/>
    </reaction>
</comment>
<keyword evidence="12" id="KW-0812">Transmembrane</keyword>
<dbReference type="EMBL" id="CALNXJ010000223">
    <property type="protein sequence ID" value="CAH3169857.1"/>
    <property type="molecule type" value="Genomic_DNA"/>
</dbReference>
<feature type="binding site" evidence="9">
    <location>
        <begin position="354"/>
        <end position="361"/>
    </location>
    <ligand>
        <name>ATP</name>
        <dbReference type="ChEBI" id="CHEBI:30616"/>
    </ligand>
</feature>
<evidence type="ECO:0000256" key="12">
    <source>
        <dbReference type="SAM" id="Phobius"/>
    </source>
</evidence>
<feature type="active site" description="Proton acceptor" evidence="8">
    <location>
        <position position="490"/>
    </location>
</feature>
<dbReference type="Pfam" id="PF07714">
    <property type="entry name" value="PK_Tyr_Ser-Thr"/>
    <property type="match status" value="1"/>
</dbReference>
<comment type="subcellular location">
    <subcellularLocation>
        <location evidence="1">Membrane</location>
        <topology evidence="1">Single-pass membrane protein</topology>
    </subcellularLocation>
</comment>
<evidence type="ECO:0000256" key="10">
    <source>
        <dbReference type="PIRSR" id="PIRSR000615-3"/>
    </source>
</evidence>
<dbReference type="GO" id="GO:0005886">
    <property type="term" value="C:plasma membrane"/>
    <property type="evidence" value="ECO:0007669"/>
    <property type="project" value="TreeGrafter"/>
</dbReference>
<feature type="binding site" evidence="9">
    <location>
        <position position="494"/>
    </location>
    <ligand>
        <name>ATP</name>
        <dbReference type="ChEBI" id="CHEBI:30616"/>
    </ligand>
</feature>
<evidence type="ECO:0000256" key="2">
    <source>
        <dbReference type="ARBA" id="ARBA00022679"/>
    </source>
</evidence>
<evidence type="ECO:0000313" key="15">
    <source>
        <dbReference type="Proteomes" id="UP001159428"/>
    </source>
</evidence>
<feature type="transmembrane region" description="Helical" evidence="12">
    <location>
        <begin position="117"/>
        <end position="140"/>
    </location>
</feature>
<feature type="domain" description="Protein kinase" evidence="13">
    <location>
        <begin position="347"/>
        <end position="631"/>
    </location>
</feature>
<dbReference type="GO" id="GO:0004714">
    <property type="term" value="F:transmembrane receptor protein tyrosine kinase activity"/>
    <property type="evidence" value="ECO:0007669"/>
    <property type="project" value="UniProtKB-EC"/>
</dbReference>
<evidence type="ECO:0000256" key="8">
    <source>
        <dbReference type="PIRSR" id="PIRSR000615-1"/>
    </source>
</evidence>
<keyword evidence="12" id="KW-1133">Transmembrane helix</keyword>
<feature type="transmembrane region" description="Helical" evidence="12">
    <location>
        <begin position="152"/>
        <end position="173"/>
    </location>
</feature>
<keyword evidence="12" id="KW-0472">Membrane</keyword>
<gene>
    <name evidence="14" type="ORF">PMEA_00012960</name>
</gene>
<dbReference type="GO" id="GO:0046872">
    <property type="term" value="F:metal ion binding"/>
    <property type="evidence" value="ECO:0007669"/>
    <property type="project" value="UniProtKB-KW"/>
</dbReference>
<sequence>STEVYLTATIQDDCSRRSEVAAKFPEMACQIALRFGCSSANTVNTRCGSVVLDFMMRFNQTVVVSNVLIVLSDAARQDKFRGFKVNPDSIKQVLIPTDGSESTTKGPEECNCPSNNVLLAIIGVLAFTVLLLIIYIIWLHKKANFYSRLNHFYFFLSLFFRRCLCPVIMHMSFTKPLHGFSFDCPWFNRLVSLRRSLIGLHPVDICFLNNRFRAFWPSYFLDALFSKREFRSLVLQELFRVFICQNIGLLIDNLHVAVCSLDENAMSLDHSIGHDSFKSREQNNETLLEDIEPSLPDSRKLTQPHAEYMDLIEVNKDDRKAQSTPPGADYVPLHPLTRCWEVPRHNVTIEKIIGKGAFGQVAKGTAVGLPGSPETTTVAIKMLKTNASESDKRDLMKELDTMKQLKPHPYVIKLLGCVTESEQLLVLIEYVPFGDLLGYLRKSRGLKDTYYKDPDIKPQTNLTSQQLMKFAWQIADGMSYLSAKSIIHRDLAARNVLVGQKEMCKVTDFGMARDVQQENIYERKTKGRLPVKWTAYEALLYGKYTTKSDVWSYGVLLYEIFTIGGSPYPRMDGRKIANLLQDGYRMPKPQHVDGKLYQIMMKCWKNDPDARPTFTELKNQLKDMETLHKKLIDMKMYDKQLYANVEDLTV</sequence>
<dbReference type="AlphaFoldDB" id="A0AAU9Y7W9"/>
<evidence type="ECO:0000256" key="4">
    <source>
        <dbReference type="ARBA" id="ARBA00022777"/>
    </source>
</evidence>
<dbReference type="CDD" id="cd00192">
    <property type="entry name" value="PTKc"/>
    <property type="match status" value="1"/>
</dbReference>
<dbReference type="InterPro" id="IPR050122">
    <property type="entry name" value="RTK"/>
</dbReference>
<dbReference type="PANTHER" id="PTHR24416:SF621">
    <property type="entry name" value="TYROSINE KINASE RECEPTOR CAD96CA"/>
    <property type="match status" value="1"/>
</dbReference>
<keyword evidence="3 9" id="KW-0547">Nucleotide-binding</keyword>
<feature type="binding site" evidence="9">
    <location>
        <begin position="429"/>
        <end position="435"/>
    </location>
    <ligand>
        <name>ATP</name>
        <dbReference type="ChEBI" id="CHEBI:30616"/>
    </ligand>
</feature>
<evidence type="ECO:0000256" key="1">
    <source>
        <dbReference type="ARBA" id="ARBA00004167"/>
    </source>
</evidence>
<evidence type="ECO:0000256" key="7">
    <source>
        <dbReference type="ARBA" id="ARBA00051243"/>
    </source>
</evidence>
<keyword evidence="10" id="KW-0460">Magnesium</keyword>